<accession>B8C6J6</accession>
<dbReference type="PaxDb" id="35128-Thaps23698"/>
<dbReference type="EMBL" id="CM000644">
    <property type="protein sequence ID" value="EED90818.1"/>
    <property type="molecule type" value="Genomic_DNA"/>
</dbReference>
<proteinExistence type="predicted"/>
<dbReference type="PANTHER" id="PTHR33835:SF1">
    <property type="entry name" value="METALLO-BETA-LACTAMASE DOMAIN-CONTAINING PROTEIN"/>
    <property type="match status" value="1"/>
</dbReference>
<dbReference type="InterPro" id="IPR025638">
    <property type="entry name" value="DUF4336"/>
</dbReference>
<dbReference type="PANTHER" id="PTHR33835">
    <property type="entry name" value="YALI0C07656P"/>
    <property type="match status" value="1"/>
</dbReference>
<dbReference type="eggNOG" id="ENOG502RZ4V">
    <property type="taxonomic scope" value="Eukaryota"/>
</dbReference>
<dbReference type="RefSeq" id="XP_002291967.1">
    <property type="nucleotide sequence ID" value="XM_002291931.1"/>
</dbReference>
<organism evidence="2 3">
    <name type="scientific">Thalassiosira pseudonana</name>
    <name type="common">Marine diatom</name>
    <name type="synonym">Cyclotella nana</name>
    <dbReference type="NCBI Taxonomy" id="35128"/>
    <lineage>
        <taxon>Eukaryota</taxon>
        <taxon>Sar</taxon>
        <taxon>Stramenopiles</taxon>
        <taxon>Ochrophyta</taxon>
        <taxon>Bacillariophyta</taxon>
        <taxon>Coscinodiscophyceae</taxon>
        <taxon>Thalassiosirophycidae</taxon>
        <taxon>Thalassiosirales</taxon>
        <taxon>Thalassiosiraceae</taxon>
        <taxon>Thalassiosira</taxon>
    </lineage>
</organism>
<dbReference type="KEGG" id="tps:THAPSDRAFT_23698"/>
<dbReference type="HOGENOM" id="CLU_056292_2_1_1"/>
<evidence type="ECO:0000256" key="1">
    <source>
        <dbReference type="SAM" id="SignalP"/>
    </source>
</evidence>
<keyword evidence="1" id="KW-0732">Signal</keyword>
<reference evidence="2 3" key="1">
    <citation type="journal article" date="2004" name="Science">
        <title>The genome of the diatom Thalassiosira pseudonana: ecology, evolution, and metabolism.</title>
        <authorList>
            <person name="Armbrust E.V."/>
            <person name="Berges J.A."/>
            <person name="Bowler C."/>
            <person name="Green B.R."/>
            <person name="Martinez D."/>
            <person name="Putnam N.H."/>
            <person name="Zhou S."/>
            <person name="Allen A.E."/>
            <person name="Apt K.E."/>
            <person name="Bechner M."/>
            <person name="Brzezinski M.A."/>
            <person name="Chaal B.K."/>
            <person name="Chiovitti A."/>
            <person name="Davis A.K."/>
            <person name="Demarest M.S."/>
            <person name="Detter J.C."/>
            <person name="Glavina T."/>
            <person name="Goodstein D."/>
            <person name="Hadi M.Z."/>
            <person name="Hellsten U."/>
            <person name="Hildebrand M."/>
            <person name="Jenkins B.D."/>
            <person name="Jurka J."/>
            <person name="Kapitonov V.V."/>
            <person name="Kroger N."/>
            <person name="Lau W.W."/>
            <person name="Lane T.W."/>
            <person name="Larimer F.W."/>
            <person name="Lippmeier J.C."/>
            <person name="Lucas S."/>
            <person name="Medina M."/>
            <person name="Montsant A."/>
            <person name="Obornik M."/>
            <person name="Parker M.S."/>
            <person name="Palenik B."/>
            <person name="Pazour G.J."/>
            <person name="Richardson P.M."/>
            <person name="Rynearson T.A."/>
            <person name="Saito M.A."/>
            <person name="Schwartz D.C."/>
            <person name="Thamatrakoln K."/>
            <person name="Valentin K."/>
            <person name="Vardi A."/>
            <person name="Wilkerson F.P."/>
            <person name="Rokhsar D.S."/>
        </authorList>
    </citation>
    <scope>NUCLEOTIDE SEQUENCE [LARGE SCALE GENOMIC DNA]</scope>
    <source>
        <strain evidence="2 3">CCMP1335</strain>
    </source>
</reference>
<dbReference type="GeneID" id="7443473"/>
<keyword evidence="3" id="KW-1185">Reference proteome</keyword>
<feature type="signal peptide" evidence="1">
    <location>
        <begin position="1"/>
        <end position="23"/>
    </location>
</feature>
<dbReference type="OMA" id="HVISPNY"/>
<feature type="chain" id="PRO_5002869507" evidence="1">
    <location>
        <begin position="24"/>
        <end position="408"/>
    </location>
</feature>
<name>B8C6J6_THAPS</name>
<reference evidence="2 3" key="2">
    <citation type="journal article" date="2008" name="Nature">
        <title>The Phaeodactylum genome reveals the evolutionary history of diatom genomes.</title>
        <authorList>
            <person name="Bowler C."/>
            <person name="Allen A.E."/>
            <person name="Badger J.H."/>
            <person name="Grimwood J."/>
            <person name="Jabbari K."/>
            <person name="Kuo A."/>
            <person name="Maheswari U."/>
            <person name="Martens C."/>
            <person name="Maumus F."/>
            <person name="Otillar R.P."/>
            <person name="Rayko E."/>
            <person name="Salamov A."/>
            <person name="Vandepoele K."/>
            <person name="Beszteri B."/>
            <person name="Gruber A."/>
            <person name="Heijde M."/>
            <person name="Katinka M."/>
            <person name="Mock T."/>
            <person name="Valentin K."/>
            <person name="Verret F."/>
            <person name="Berges J.A."/>
            <person name="Brownlee C."/>
            <person name="Cadoret J.P."/>
            <person name="Chiovitti A."/>
            <person name="Choi C.J."/>
            <person name="Coesel S."/>
            <person name="De Martino A."/>
            <person name="Detter J.C."/>
            <person name="Durkin C."/>
            <person name="Falciatore A."/>
            <person name="Fournet J."/>
            <person name="Haruta M."/>
            <person name="Huysman M.J."/>
            <person name="Jenkins B.D."/>
            <person name="Jiroutova K."/>
            <person name="Jorgensen R.E."/>
            <person name="Joubert Y."/>
            <person name="Kaplan A."/>
            <person name="Kroger N."/>
            <person name="Kroth P.G."/>
            <person name="La Roche J."/>
            <person name="Lindquist E."/>
            <person name="Lommer M."/>
            <person name="Martin-Jezequel V."/>
            <person name="Lopez P.J."/>
            <person name="Lucas S."/>
            <person name="Mangogna M."/>
            <person name="McGinnis K."/>
            <person name="Medlin L.K."/>
            <person name="Montsant A."/>
            <person name="Oudot-Le Secq M.P."/>
            <person name="Napoli C."/>
            <person name="Obornik M."/>
            <person name="Parker M.S."/>
            <person name="Petit J.L."/>
            <person name="Porcel B.M."/>
            <person name="Poulsen N."/>
            <person name="Robison M."/>
            <person name="Rychlewski L."/>
            <person name="Rynearson T.A."/>
            <person name="Schmutz J."/>
            <person name="Shapiro H."/>
            <person name="Siaut M."/>
            <person name="Stanley M."/>
            <person name="Sussman M.R."/>
            <person name="Taylor A.R."/>
            <person name="Vardi A."/>
            <person name="von Dassow P."/>
            <person name="Vyverman W."/>
            <person name="Willis A."/>
            <person name="Wyrwicz L.S."/>
            <person name="Rokhsar D.S."/>
            <person name="Weissenbach J."/>
            <person name="Armbrust E.V."/>
            <person name="Green B.R."/>
            <person name="Van de Peer Y."/>
            <person name="Grigoriev I.V."/>
        </authorList>
    </citation>
    <scope>NUCLEOTIDE SEQUENCE [LARGE SCALE GENOMIC DNA]</scope>
    <source>
        <strain evidence="2 3">CCMP1335</strain>
    </source>
</reference>
<evidence type="ECO:0000313" key="3">
    <source>
        <dbReference type="Proteomes" id="UP000001449"/>
    </source>
</evidence>
<evidence type="ECO:0000313" key="2">
    <source>
        <dbReference type="EMBL" id="EED90818.1"/>
    </source>
</evidence>
<sequence>MTNKPTPFLCLCVTAFIIPFTVSFVPPEVTSSVASLSSSTSRFANQSGDEIPTVYPLSRRKVMLIEEAKKLDPAIASGNKVGSYSPIGWSNRLGSVLTPASIPGVYTADRPFYWNKIDVGCRMTVVQLQSNDGGSSSPELVVHSPVGLDPPLIQSLELLGRVAHVISPNYEHVKYAHQWAEQYPNAKMWGCPGMMEREPEVRWTGEVKDGSRPPGFASFIGGAKDTRTESESGSDEMWDWHEFQPLHINTEVNPFTGKSFFNEVIFYHAPSKTVLMTDLFWNYPRGDGVTNGQVVDQLGLDADVGSEGSDFGVWELAPDVGQIPLGSKAWKVGMDKLFYPFYMNLMVKPDKRDTFKGIARFITCGSSEDGGWEVETIIPAHGDIVRGKELCRKVLEKHFNVQCKSKLV</sequence>
<gene>
    <name evidence="2" type="ORF">THAPSDRAFT_23698</name>
</gene>
<dbReference type="Proteomes" id="UP000001449">
    <property type="component" value="Chromosome 8"/>
</dbReference>
<protein>
    <submittedName>
        <fullName evidence="2">Uncharacterized protein</fullName>
    </submittedName>
</protein>
<dbReference type="InParanoid" id="B8C6J6"/>
<dbReference type="AlphaFoldDB" id="B8C6J6"/>
<dbReference type="Pfam" id="PF14234">
    <property type="entry name" value="DUF4336"/>
    <property type="match status" value="1"/>
</dbReference>